<evidence type="ECO:0000256" key="1">
    <source>
        <dbReference type="SAM" id="Phobius"/>
    </source>
</evidence>
<evidence type="ECO:0000313" key="2">
    <source>
        <dbReference type="EMBL" id="MFL0246007.1"/>
    </source>
</evidence>
<dbReference type="EMBL" id="JBJHZZ010000001">
    <property type="protein sequence ID" value="MFL0246007.1"/>
    <property type="molecule type" value="Genomic_DNA"/>
</dbReference>
<keyword evidence="3" id="KW-1185">Reference proteome</keyword>
<dbReference type="RefSeq" id="WP_406768460.1">
    <property type="nucleotide sequence ID" value="NZ_JBJHZZ010000001.1"/>
</dbReference>
<organism evidence="2 3">
    <name type="scientific">Candidatus Clostridium stratigraminis</name>
    <dbReference type="NCBI Taxonomy" id="3381661"/>
    <lineage>
        <taxon>Bacteria</taxon>
        <taxon>Bacillati</taxon>
        <taxon>Bacillota</taxon>
        <taxon>Clostridia</taxon>
        <taxon>Eubacteriales</taxon>
        <taxon>Clostridiaceae</taxon>
        <taxon>Clostridium</taxon>
    </lineage>
</organism>
<keyword evidence="1" id="KW-1133">Transmembrane helix</keyword>
<protein>
    <recommendedName>
        <fullName evidence="4">DUF21 domain-containing protein</fullName>
    </recommendedName>
</protein>
<keyword evidence="1" id="KW-0472">Membrane</keyword>
<feature type="transmembrane region" description="Helical" evidence="1">
    <location>
        <begin position="57"/>
        <end position="78"/>
    </location>
</feature>
<comment type="caution">
    <text evidence="2">The sequence shown here is derived from an EMBL/GenBank/DDBJ whole genome shotgun (WGS) entry which is preliminary data.</text>
</comment>
<evidence type="ECO:0008006" key="4">
    <source>
        <dbReference type="Google" id="ProtNLM"/>
    </source>
</evidence>
<evidence type="ECO:0000313" key="3">
    <source>
        <dbReference type="Proteomes" id="UP001623591"/>
    </source>
</evidence>
<proteinExistence type="predicted"/>
<gene>
    <name evidence="2" type="ORF">ACJDUG_03330</name>
</gene>
<feature type="transmembrane region" description="Helical" evidence="1">
    <location>
        <begin position="98"/>
        <end position="119"/>
    </location>
</feature>
<accession>A0ABW8T2S2</accession>
<keyword evidence="1" id="KW-0812">Transmembrane</keyword>
<sequence>MPTEFELINSENIAQLIFIASSLLGIESGITGKQALEEKQMGLLAQSQSTTIKAAEIVIDSNLLSICSYLIFLIAAIIRKNQVEKEILTGSSKVSVTPNIIIIASFTFSLVGTLLRFIIAKERLKEVQLPFSLL</sequence>
<name>A0ABW8T2S2_9CLOT</name>
<dbReference type="Proteomes" id="UP001623591">
    <property type="component" value="Unassembled WGS sequence"/>
</dbReference>
<reference evidence="2 3" key="1">
    <citation type="submission" date="2024-11" db="EMBL/GenBank/DDBJ databases">
        <authorList>
            <person name="Heng Y.C."/>
            <person name="Lim A.C.H."/>
            <person name="Lee J.K.Y."/>
            <person name="Kittelmann S."/>
        </authorList>
    </citation>
    <scope>NUCLEOTIDE SEQUENCE [LARGE SCALE GENOMIC DNA]</scope>
    <source>
        <strain evidence="2 3">WILCCON 0185</strain>
    </source>
</reference>